<evidence type="ECO:0000256" key="1">
    <source>
        <dbReference type="ARBA" id="ARBA00007734"/>
    </source>
</evidence>
<evidence type="ECO:0000256" key="2">
    <source>
        <dbReference type="SAM" id="MobiDB-lite"/>
    </source>
</evidence>
<dbReference type="Proteomes" id="UP000622707">
    <property type="component" value="Unassembled WGS sequence"/>
</dbReference>
<feature type="chain" id="PRO_5046702770" evidence="3">
    <location>
        <begin position="28"/>
        <end position="212"/>
    </location>
</feature>
<dbReference type="PROSITE" id="PS00922">
    <property type="entry name" value="TRANSGLYCOSYLASE"/>
    <property type="match status" value="1"/>
</dbReference>
<feature type="signal peptide" evidence="3">
    <location>
        <begin position="1"/>
        <end position="27"/>
    </location>
</feature>
<accession>A0ABS1JH60</accession>
<comment type="caution">
    <text evidence="5">The sequence shown here is derived from an EMBL/GenBank/DDBJ whole genome shotgun (WGS) entry which is preliminary data.</text>
</comment>
<comment type="similarity">
    <text evidence="1">Belongs to the transglycosylase Slt family.</text>
</comment>
<dbReference type="PANTHER" id="PTHR37423">
    <property type="entry name" value="SOLUBLE LYTIC MUREIN TRANSGLYCOSYLASE-RELATED"/>
    <property type="match status" value="1"/>
</dbReference>
<dbReference type="Gene3D" id="1.10.530.10">
    <property type="match status" value="1"/>
</dbReference>
<dbReference type="EMBL" id="JAEQND010000001">
    <property type="protein sequence ID" value="MBL0423556.1"/>
    <property type="molecule type" value="Genomic_DNA"/>
</dbReference>
<dbReference type="RefSeq" id="WP_201686808.1">
    <property type="nucleotide sequence ID" value="NZ_JAEQND010000001.1"/>
</dbReference>
<evidence type="ECO:0000259" key="4">
    <source>
        <dbReference type="Pfam" id="PF01464"/>
    </source>
</evidence>
<name>A0ABS1JH60_9BURK</name>
<reference evidence="5 6" key="1">
    <citation type="journal article" date="2017" name="Int. J. Syst. Evol. Microbiol.">
        <title>Ramlibacter alkalitolerans sp. nov., alkali-tolerant bacterium isolated from soil of ginseng.</title>
        <authorList>
            <person name="Lee D.H."/>
            <person name="Cha C.J."/>
        </authorList>
    </citation>
    <scope>NUCLEOTIDE SEQUENCE [LARGE SCALE GENOMIC DNA]</scope>
    <source>
        <strain evidence="5 6">KACC 19305</strain>
    </source>
</reference>
<evidence type="ECO:0000256" key="3">
    <source>
        <dbReference type="SAM" id="SignalP"/>
    </source>
</evidence>
<dbReference type="PANTHER" id="PTHR37423:SF2">
    <property type="entry name" value="MEMBRANE-BOUND LYTIC MUREIN TRANSGLYCOSYLASE C"/>
    <property type="match status" value="1"/>
</dbReference>
<dbReference type="InterPro" id="IPR023346">
    <property type="entry name" value="Lysozyme-like_dom_sf"/>
</dbReference>
<feature type="region of interest" description="Disordered" evidence="2">
    <location>
        <begin position="50"/>
        <end position="69"/>
    </location>
</feature>
<organism evidence="5 6">
    <name type="scientific">Ramlibacter alkalitolerans</name>
    <dbReference type="NCBI Taxonomy" id="2039631"/>
    <lineage>
        <taxon>Bacteria</taxon>
        <taxon>Pseudomonadati</taxon>
        <taxon>Pseudomonadota</taxon>
        <taxon>Betaproteobacteria</taxon>
        <taxon>Burkholderiales</taxon>
        <taxon>Comamonadaceae</taxon>
        <taxon>Ramlibacter</taxon>
    </lineage>
</organism>
<proteinExistence type="inferred from homology"/>
<protein>
    <submittedName>
        <fullName evidence="5">Lytic transglycosylase domain-containing protein</fullName>
    </submittedName>
</protein>
<feature type="compositionally biased region" description="Low complexity" evidence="2">
    <location>
        <begin position="59"/>
        <end position="69"/>
    </location>
</feature>
<sequence>MSHLRPSWRLRAGAAAALCCCVLGAQAAQAPIQVTDEGAEGVLLSNLDGPFEPEPTQVPTPAAAAPAPAARAGRPVALARRREALAPVVSAAARTHGLPEALLQAVIETESGFNPKAVSPKGAMGLMQLMPGTARTLNVANPHDPAANVDGGARYLKDLLARFGNNLALALAAYNAGPGNVERAGGIPRNAETQAYVPRVISRYHHLQSGLE</sequence>
<evidence type="ECO:0000313" key="6">
    <source>
        <dbReference type="Proteomes" id="UP000622707"/>
    </source>
</evidence>
<dbReference type="SUPFAM" id="SSF53955">
    <property type="entry name" value="Lysozyme-like"/>
    <property type="match status" value="1"/>
</dbReference>
<gene>
    <name evidence="5" type="ORF">JI746_00415</name>
</gene>
<evidence type="ECO:0000313" key="5">
    <source>
        <dbReference type="EMBL" id="MBL0423556.1"/>
    </source>
</evidence>
<dbReference type="InterPro" id="IPR000189">
    <property type="entry name" value="Transglyc_AS"/>
</dbReference>
<keyword evidence="6" id="KW-1185">Reference proteome</keyword>
<feature type="domain" description="Transglycosylase SLT" evidence="4">
    <location>
        <begin position="89"/>
        <end position="196"/>
    </location>
</feature>
<dbReference type="InterPro" id="IPR008258">
    <property type="entry name" value="Transglycosylase_SLT_dom_1"/>
</dbReference>
<keyword evidence="3" id="KW-0732">Signal</keyword>
<dbReference type="Pfam" id="PF01464">
    <property type="entry name" value="SLT"/>
    <property type="match status" value="1"/>
</dbReference>
<dbReference type="CDD" id="cd00254">
    <property type="entry name" value="LT-like"/>
    <property type="match status" value="1"/>
</dbReference>